<evidence type="ECO:0000313" key="1">
    <source>
        <dbReference type="EMBL" id="GAF99953.1"/>
    </source>
</evidence>
<dbReference type="EMBL" id="BARS01027604">
    <property type="protein sequence ID" value="GAF99953.1"/>
    <property type="molecule type" value="Genomic_DNA"/>
</dbReference>
<accession>X0U2H3</accession>
<proteinExistence type="predicted"/>
<sequence>MAELADAMVSHEALTSARAALTDDQRQALAALLAA</sequence>
<gene>
    <name evidence="1" type="ORF">S01H1_43336</name>
</gene>
<organism evidence="1">
    <name type="scientific">marine sediment metagenome</name>
    <dbReference type="NCBI Taxonomy" id="412755"/>
    <lineage>
        <taxon>unclassified sequences</taxon>
        <taxon>metagenomes</taxon>
        <taxon>ecological metagenomes</taxon>
    </lineage>
</organism>
<comment type="caution">
    <text evidence="1">The sequence shown here is derived from an EMBL/GenBank/DDBJ whole genome shotgun (WGS) entry which is preliminary data.</text>
</comment>
<name>X0U2H3_9ZZZZ</name>
<feature type="non-terminal residue" evidence="1">
    <location>
        <position position="35"/>
    </location>
</feature>
<dbReference type="AlphaFoldDB" id="X0U2H3"/>
<protein>
    <submittedName>
        <fullName evidence="1">Uncharacterized protein</fullName>
    </submittedName>
</protein>
<reference evidence="1" key="1">
    <citation type="journal article" date="2014" name="Front. Microbiol.">
        <title>High frequency of phylogenetically diverse reductive dehalogenase-homologous genes in deep subseafloor sedimentary metagenomes.</title>
        <authorList>
            <person name="Kawai M."/>
            <person name="Futagami T."/>
            <person name="Toyoda A."/>
            <person name="Takaki Y."/>
            <person name="Nishi S."/>
            <person name="Hori S."/>
            <person name="Arai W."/>
            <person name="Tsubouchi T."/>
            <person name="Morono Y."/>
            <person name="Uchiyama I."/>
            <person name="Ito T."/>
            <person name="Fujiyama A."/>
            <person name="Inagaki F."/>
            <person name="Takami H."/>
        </authorList>
    </citation>
    <scope>NUCLEOTIDE SEQUENCE</scope>
    <source>
        <strain evidence="1">Expedition CK06-06</strain>
    </source>
</reference>